<reference evidence="4 5" key="1">
    <citation type="journal article" date="2015" name="Nature">
        <title>rRNA introns, odd ribosomes, and small enigmatic genomes across a large radiation of phyla.</title>
        <authorList>
            <person name="Brown C.T."/>
            <person name="Hug L.A."/>
            <person name="Thomas B.C."/>
            <person name="Sharon I."/>
            <person name="Castelle C.J."/>
            <person name="Singh A."/>
            <person name="Wilkins M.J."/>
            <person name="Williams K.H."/>
            <person name="Banfield J.F."/>
        </authorList>
    </citation>
    <scope>NUCLEOTIDE SEQUENCE [LARGE SCALE GENOMIC DNA]</scope>
</reference>
<dbReference type="PROSITE" id="PS50853">
    <property type="entry name" value="FN3"/>
    <property type="match status" value="1"/>
</dbReference>
<dbReference type="EMBL" id="LCIR01000016">
    <property type="protein sequence ID" value="KKT59302.1"/>
    <property type="molecule type" value="Genomic_DNA"/>
</dbReference>
<dbReference type="InterPro" id="IPR008963">
    <property type="entry name" value="Purple_acid_Pase-like_N"/>
</dbReference>
<dbReference type="AlphaFoldDB" id="A0A0G1KSI0"/>
<accession>A0A0G1KSI0</accession>
<dbReference type="GO" id="GO:0046872">
    <property type="term" value="F:metal ion binding"/>
    <property type="evidence" value="ECO:0007669"/>
    <property type="project" value="InterPro"/>
</dbReference>
<comment type="caution">
    <text evidence="4">The sequence shown here is derived from an EMBL/GenBank/DDBJ whole genome shotgun (WGS) entry which is preliminary data.</text>
</comment>
<evidence type="ECO:0000313" key="5">
    <source>
        <dbReference type="Proteomes" id="UP000034087"/>
    </source>
</evidence>
<protein>
    <submittedName>
        <fullName evidence="4">Kef-type K+ transport system, membrane component</fullName>
    </submittedName>
</protein>
<evidence type="ECO:0000256" key="2">
    <source>
        <dbReference type="SAM" id="SignalP"/>
    </source>
</evidence>
<evidence type="ECO:0000256" key="1">
    <source>
        <dbReference type="SAM" id="Coils"/>
    </source>
</evidence>
<feature type="chain" id="PRO_5002538206" evidence="2">
    <location>
        <begin position="24"/>
        <end position="307"/>
    </location>
</feature>
<dbReference type="Proteomes" id="UP000034087">
    <property type="component" value="Unassembled WGS sequence"/>
</dbReference>
<keyword evidence="2" id="KW-0732">Signal</keyword>
<dbReference type="SUPFAM" id="SSF49363">
    <property type="entry name" value="Purple acid phosphatase, N-terminal domain"/>
    <property type="match status" value="1"/>
</dbReference>
<gene>
    <name evidence="4" type="ORF">UW53_C0016G0012</name>
</gene>
<feature type="domain" description="Fibronectin type-III" evidence="3">
    <location>
        <begin position="215"/>
        <end position="307"/>
    </location>
</feature>
<dbReference type="InterPro" id="IPR036366">
    <property type="entry name" value="PGBDSf"/>
</dbReference>
<dbReference type="InterPro" id="IPR003961">
    <property type="entry name" value="FN3_dom"/>
</dbReference>
<dbReference type="Gene3D" id="1.10.101.10">
    <property type="entry name" value="PGBD-like superfamily/PGBD"/>
    <property type="match status" value="1"/>
</dbReference>
<dbReference type="InterPro" id="IPR015914">
    <property type="entry name" value="PAPs_N"/>
</dbReference>
<name>A0A0G1KSI0_9BACT</name>
<keyword evidence="1" id="KW-0175">Coiled coil</keyword>
<dbReference type="Pfam" id="PF16656">
    <property type="entry name" value="Pur_ac_phosph_N"/>
    <property type="match status" value="1"/>
</dbReference>
<evidence type="ECO:0000259" key="3">
    <source>
        <dbReference type="PROSITE" id="PS50853"/>
    </source>
</evidence>
<dbReference type="Gene3D" id="2.60.40.380">
    <property type="entry name" value="Purple acid phosphatase-like, N-terminal"/>
    <property type="match status" value="1"/>
</dbReference>
<feature type="signal peptide" evidence="2">
    <location>
        <begin position="1"/>
        <end position="23"/>
    </location>
</feature>
<feature type="coiled-coil region" evidence="1">
    <location>
        <begin position="33"/>
        <end position="60"/>
    </location>
</feature>
<dbReference type="GO" id="GO:0003993">
    <property type="term" value="F:acid phosphatase activity"/>
    <property type="evidence" value="ECO:0007669"/>
    <property type="project" value="InterPro"/>
</dbReference>
<evidence type="ECO:0000313" key="4">
    <source>
        <dbReference type="EMBL" id="KKT59302.1"/>
    </source>
</evidence>
<proteinExistence type="predicted"/>
<dbReference type="Pfam" id="PF01471">
    <property type="entry name" value="PG_binding_1"/>
    <property type="match status" value="1"/>
</dbReference>
<dbReference type="CDD" id="cd00063">
    <property type="entry name" value="FN3"/>
    <property type="match status" value="1"/>
</dbReference>
<dbReference type="InterPro" id="IPR002477">
    <property type="entry name" value="Peptidoglycan-bd-like"/>
</dbReference>
<dbReference type="InterPro" id="IPR036365">
    <property type="entry name" value="PGBD-like_sf"/>
</dbReference>
<organism evidence="4 5">
    <name type="scientific">Candidatus Giovannonibacteria bacterium GW2011_GWA1_44_25</name>
    <dbReference type="NCBI Taxonomy" id="1618645"/>
    <lineage>
        <taxon>Bacteria</taxon>
        <taxon>Candidatus Giovannoniibacteriota</taxon>
    </lineage>
</organism>
<dbReference type="SUPFAM" id="SSF47090">
    <property type="entry name" value="PGBD-like"/>
    <property type="match status" value="1"/>
</dbReference>
<sequence length="307" mass="32882">MKKILVSLMVLSVVFALGSSASAETTHSTQELIDTLQAQIVQLQTQIESLMKAQAELRAKAIEITGTIKLIRSLREGMTGDDIKALQAVLAKYPDIYPEGLISGYFGKATLRAVKRFQERENLPIVGLVGPLTLKKLEKELEKDPIIHEDDTEQGHGAKRPCAIVPSGHLIAPGWLRKMNGVRPVVPECQKLPPGITQKLGLPSATTTPDTTAPVISGLSATNITSASAHIVWSTNENATGKVWYGTTNPVVATSTTPMVSSANLTTSHDFELTGLTASTTYYFVVESKDAANNTATSAGQSFETIP</sequence>